<reference evidence="10 11" key="1">
    <citation type="submission" date="2023-07" db="EMBL/GenBank/DDBJ databases">
        <title>Micromonospora profundi TRM 95458 converts glycerol to a new osmotic compound.</title>
        <authorList>
            <person name="Lu D."/>
        </authorList>
    </citation>
    <scope>NUCLEOTIDE SEQUENCE [LARGE SCALE GENOMIC DNA]</scope>
    <source>
        <strain evidence="10 11">TRM95458</strain>
    </source>
</reference>
<comment type="subunit">
    <text evidence="6">Monomer.</text>
</comment>
<feature type="binding site" evidence="6">
    <location>
        <position position="181"/>
    </location>
    <ligand>
        <name>substrate</name>
    </ligand>
</feature>
<evidence type="ECO:0000256" key="8">
    <source>
        <dbReference type="SAM" id="MobiDB-lite"/>
    </source>
</evidence>
<evidence type="ECO:0000256" key="1">
    <source>
        <dbReference type="ARBA" id="ARBA00002521"/>
    </source>
</evidence>
<dbReference type="HAMAP" id="MF_01974">
    <property type="entry name" value="MetAP_1"/>
    <property type="match status" value="1"/>
</dbReference>
<dbReference type="EMBL" id="CP130472">
    <property type="protein sequence ID" value="WLS44609.1"/>
    <property type="molecule type" value="Genomic_DNA"/>
</dbReference>
<dbReference type="SUPFAM" id="SSF55920">
    <property type="entry name" value="Creatinase/aminopeptidase"/>
    <property type="match status" value="1"/>
</dbReference>
<dbReference type="InterPro" id="IPR002467">
    <property type="entry name" value="Pept_M24A_MAP1"/>
</dbReference>
<dbReference type="GO" id="GO:0046872">
    <property type="term" value="F:metal ion binding"/>
    <property type="evidence" value="ECO:0007669"/>
    <property type="project" value="UniProtKB-UniRule"/>
</dbReference>
<keyword evidence="4 6" id="KW-0479">Metal-binding</keyword>
<evidence type="ECO:0000256" key="3">
    <source>
        <dbReference type="ARBA" id="ARBA00022670"/>
    </source>
</evidence>
<dbReference type="Pfam" id="PF00557">
    <property type="entry name" value="Peptidase_M24"/>
    <property type="match status" value="1"/>
</dbReference>
<evidence type="ECO:0000313" key="11">
    <source>
        <dbReference type="Proteomes" id="UP001235874"/>
    </source>
</evidence>
<keyword evidence="3 6" id="KW-0645">Protease</keyword>
<accession>A0AAJ6KY08</accession>
<feature type="binding site" evidence="6">
    <location>
        <position position="238"/>
    </location>
    <ligand>
        <name>a divalent metal cation</name>
        <dbReference type="ChEBI" id="CHEBI:60240"/>
        <label>2</label>
        <note>catalytic</note>
    </ligand>
</feature>
<feature type="binding site" evidence="6">
    <location>
        <position position="238"/>
    </location>
    <ligand>
        <name>a divalent metal cation</name>
        <dbReference type="ChEBI" id="CHEBI:60240"/>
        <label>1</label>
    </ligand>
</feature>
<evidence type="ECO:0000256" key="5">
    <source>
        <dbReference type="ARBA" id="ARBA00022801"/>
    </source>
</evidence>
<proteinExistence type="inferred from homology"/>
<dbReference type="GO" id="GO:0070006">
    <property type="term" value="F:metalloaminopeptidase activity"/>
    <property type="evidence" value="ECO:0007669"/>
    <property type="project" value="UniProtKB-UniRule"/>
</dbReference>
<feature type="binding site" evidence="6">
    <location>
        <position position="111"/>
    </location>
    <ligand>
        <name>a divalent metal cation</name>
        <dbReference type="ChEBI" id="CHEBI:60240"/>
        <label>1</label>
    </ligand>
</feature>
<evidence type="ECO:0000256" key="4">
    <source>
        <dbReference type="ARBA" id="ARBA00022723"/>
    </source>
</evidence>
<feature type="binding site" evidence="6">
    <location>
        <position position="83"/>
    </location>
    <ligand>
        <name>substrate</name>
    </ligand>
</feature>
<dbReference type="GO" id="GO:0006508">
    <property type="term" value="P:proteolysis"/>
    <property type="evidence" value="ECO:0007669"/>
    <property type="project" value="UniProtKB-KW"/>
</dbReference>
<dbReference type="NCBIfam" id="TIGR00500">
    <property type="entry name" value="met_pdase_I"/>
    <property type="match status" value="1"/>
</dbReference>
<feature type="binding site" evidence="6">
    <location>
        <position position="207"/>
    </location>
    <ligand>
        <name>a divalent metal cation</name>
        <dbReference type="ChEBI" id="CHEBI:60240"/>
        <label>2</label>
        <note>catalytic</note>
    </ligand>
</feature>
<dbReference type="InterPro" id="IPR001714">
    <property type="entry name" value="Pept_M24_MAP"/>
</dbReference>
<evidence type="ECO:0000259" key="9">
    <source>
        <dbReference type="Pfam" id="PF00557"/>
    </source>
</evidence>
<dbReference type="AlphaFoldDB" id="A0AAJ6KY08"/>
<evidence type="ECO:0000256" key="2">
    <source>
        <dbReference type="ARBA" id="ARBA00022438"/>
    </source>
</evidence>
<evidence type="ECO:0000313" key="10">
    <source>
        <dbReference type="EMBL" id="WLS44609.1"/>
    </source>
</evidence>
<dbReference type="Gene3D" id="3.90.230.10">
    <property type="entry name" value="Creatinase/methionine aminopeptidase superfamily"/>
    <property type="match status" value="1"/>
</dbReference>
<feature type="domain" description="Peptidase M24" evidence="9">
    <location>
        <begin position="12"/>
        <end position="244"/>
    </location>
</feature>
<sequence length="272" mass="28766">MIELKSAEEIRQMAVAGQFVGELLAELSGVAAVGVNLMDLEHHARRRIAERGAESCYWDYAPSFGRGPFRNVLCLSVNDAVLHGLPHDYVLRDGDLLSIDMAVGIDGWVADSALSVIVGTPDPADEKLIEATEVALEAGIAAAQPGGRLGDISAAIGDVARSYGYGVNAEFGGHGIGRTMHEAPHVSNDGRARRGLKLAPGLTVAIEPWFCRSTDKIKFDEDGWTIRSADGSRTAHSEHTVAITTTGPQVLTRRPTPDATSGGPTERSASAS</sequence>
<dbReference type="InterPro" id="IPR036005">
    <property type="entry name" value="Creatinase/aminopeptidase-like"/>
</dbReference>
<evidence type="ECO:0000256" key="7">
    <source>
        <dbReference type="RuleBase" id="RU003653"/>
    </source>
</evidence>
<dbReference type="InterPro" id="IPR000994">
    <property type="entry name" value="Pept_M24"/>
</dbReference>
<dbReference type="KEGG" id="mprn:Q3V37_24975"/>
<evidence type="ECO:0000256" key="6">
    <source>
        <dbReference type="HAMAP-Rule" id="MF_01974"/>
    </source>
</evidence>
<comment type="function">
    <text evidence="1 6">Removes the N-terminal methionine from nascent proteins. The N-terminal methionine is often cleaved when the second residue in the primary sequence is small and uncharged (Met-Ala-, Cys, Gly, Pro, Ser, Thr, or Val). Requires deformylation of the N(alpha)-formylated initiator methionine before it can be hydrolyzed.</text>
</comment>
<feature type="binding site" evidence="6">
    <location>
        <position position="111"/>
    </location>
    <ligand>
        <name>a divalent metal cation</name>
        <dbReference type="ChEBI" id="CHEBI:60240"/>
        <label>2</label>
        <note>catalytic</note>
    </ligand>
</feature>
<dbReference type="GO" id="GO:0005829">
    <property type="term" value="C:cytosol"/>
    <property type="evidence" value="ECO:0007669"/>
    <property type="project" value="TreeGrafter"/>
</dbReference>
<keyword evidence="5 6" id="KW-0378">Hydrolase</keyword>
<dbReference type="EC" id="3.4.11.18" evidence="6 7"/>
<gene>
    <name evidence="6 10" type="primary">map</name>
    <name evidence="10" type="ORF">Q3V37_24975</name>
</gene>
<dbReference type="RefSeq" id="WP_167944245.1">
    <property type="nucleotide sequence ID" value="NZ_CP130472.1"/>
</dbReference>
<organism evidence="10 11">
    <name type="scientific">Micromonospora profundi</name>
    <dbReference type="NCBI Taxonomy" id="1420889"/>
    <lineage>
        <taxon>Bacteria</taxon>
        <taxon>Bacillati</taxon>
        <taxon>Actinomycetota</taxon>
        <taxon>Actinomycetes</taxon>
        <taxon>Micromonosporales</taxon>
        <taxon>Micromonosporaceae</taxon>
        <taxon>Micromonospora</taxon>
    </lineage>
</organism>
<feature type="compositionally biased region" description="Polar residues" evidence="8">
    <location>
        <begin position="258"/>
        <end position="272"/>
    </location>
</feature>
<protein>
    <recommendedName>
        <fullName evidence="6 7">Methionine aminopeptidase</fullName>
        <shortName evidence="6">MAP</shortName>
        <shortName evidence="6">MetAP</shortName>
        <ecNumber evidence="6 7">3.4.11.18</ecNumber>
    </recommendedName>
    <alternativeName>
        <fullName evidence="6">Peptidase M</fullName>
    </alternativeName>
</protein>
<feature type="binding site" evidence="6">
    <location>
        <position position="174"/>
    </location>
    <ligand>
        <name>a divalent metal cation</name>
        <dbReference type="ChEBI" id="CHEBI:60240"/>
        <label>2</label>
        <note>catalytic</note>
    </ligand>
</feature>
<dbReference type="Proteomes" id="UP001235874">
    <property type="component" value="Chromosome"/>
</dbReference>
<feature type="region of interest" description="Disordered" evidence="8">
    <location>
        <begin position="246"/>
        <end position="272"/>
    </location>
</feature>
<dbReference type="PRINTS" id="PR00599">
    <property type="entry name" value="MAPEPTIDASE"/>
</dbReference>
<comment type="catalytic activity">
    <reaction evidence="6 7">
        <text>Release of N-terminal amino acids, preferentially methionine, from peptides and arylamides.</text>
        <dbReference type="EC" id="3.4.11.18"/>
    </reaction>
</comment>
<keyword evidence="2 6" id="KW-0031">Aminopeptidase</keyword>
<dbReference type="GO" id="GO:0004239">
    <property type="term" value="F:initiator methionyl aminopeptidase activity"/>
    <property type="evidence" value="ECO:0007669"/>
    <property type="project" value="UniProtKB-UniRule"/>
</dbReference>
<keyword evidence="11" id="KW-1185">Reference proteome</keyword>
<dbReference type="PANTHER" id="PTHR43330:SF27">
    <property type="entry name" value="METHIONINE AMINOPEPTIDASE"/>
    <property type="match status" value="1"/>
</dbReference>
<name>A0AAJ6KY08_9ACTN</name>
<comment type="cofactor">
    <cofactor evidence="6">
        <name>Co(2+)</name>
        <dbReference type="ChEBI" id="CHEBI:48828"/>
    </cofactor>
    <cofactor evidence="6">
        <name>Zn(2+)</name>
        <dbReference type="ChEBI" id="CHEBI:29105"/>
    </cofactor>
    <cofactor evidence="6">
        <name>Mn(2+)</name>
        <dbReference type="ChEBI" id="CHEBI:29035"/>
    </cofactor>
    <cofactor evidence="6">
        <name>Fe(2+)</name>
        <dbReference type="ChEBI" id="CHEBI:29033"/>
    </cofactor>
    <text evidence="6">Binds 2 divalent metal cations per subunit. Has a high-affinity and a low affinity metal-binding site. The true nature of the physiological cofactor is under debate. The enzyme is active with cobalt, zinc, manganese or divalent iron ions. Most likely, methionine aminopeptidases function as mononuclear Fe(2+)-metalloproteases under physiological conditions, and the catalytically relevant metal-binding site has been assigned to the histidine-containing high-affinity site.</text>
</comment>
<dbReference type="CDD" id="cd01086">
    <property type="entry name" value="MetAP1"/>
    <property type="match status" value="1"/>
</dbReference>
<feature type="binding site" evidence="6">
    <location>
        <position position="100"/>
    </location>
    <ligand>
        <name>a divalent metal cation</name>
        <dbReference type="ChEBI" id="CHEBI:60240"/>
        <label>1</label>
    </ligand>
</feature>
<comment type="similarity">
    <text evidence="6">Belongs to the peptidase M24A family. Methionine aminopeptidase type 1 subfamily.</text>
</comment>
<dbReference type="PANTHER" id="PTHR43330">
    <property type="entry name" value="METHIONINE AMINOPEPTIDASE"/>
    <property type="match status" value="1"/>
</dbReference>